<dbReference type="InterPro" id="IPR005754">
    <property type="entry name" value="Sortase"/>
</dbReference>
<dbReference type="SUPFAM" id="SSF63817">
    <property type="entry name" value="Sortase"/>
    <property type="match status" value="1"/>
</dbReference>
<proteinExistence type="predicted"/>
<dbReference type="EMBL" id="MNXQ01000002">
    <property type="protein sequence ID" value="OIP04449.1"/>
    <property type="molecule type" value="Genomic_DNA"/>
</dbReference>
<keyword evidence="1" id="KW-0378">Hydrolase</keyword>
<evidence type="ECO:0008006" key="4">
    <source>
        <dbReference type="Google" id="ProtNLM"/>
    </source>
</evidence>
<dbReference type="GO" id="GO:0016787">
    <property type="term" value="F:hydrolase activity"/>
    <property type="evidence" value="ECO:0007669"/>
    <property type="project" value="UniProtKB-KW"/>
</dbReference>
<protein>
    <recommendedName>
        <fullName evidence="4">Sortase</fullName>
    </recommendedName>
</protein>
<dbReference type="CDD" id="cd05830">
    <property type="entry name" value="Sortase_E"/>
    <property type="match status" value="1"/>
</dbReference>
<sequence>MAVIIYSRKRHLAKKRLAHAGRGILLGSVLVLATTLLLPFSLGKKPTYPQITFNDLLRLNAADVLKVTPLSYFSLEIPKIEAKAQVIANVNSADKKEYQSALKQGVVHAAGTYLPGMGGSVTLFAHSTDIEANVSLYNALFYRLDELVPGDEVIVWFLGEKKVYRVTGSKILPPSNAEVFKAEKNGEKLYLVTCTPRGTTKNRLIVEAVQ</sequence>
<dbReference type="InterPro" id="IPR023365">
    <property type="entry name" value="Sortase_dom-sf"/>
</dbReference>
<dbReference type="Gene3D" id="2.40.260.10">
    <property type="entry name" value="Sortase"/>
    <property type="match status" value="1"/>
</dbReference>
<dbReference type="Proteomes" id="UP000183605">
    <property type="component" value="Unassembled WGS sequence"/>
</dbReference>
<dbReference type="InterPro" id="IPR042003">
    <property type="entry name" value="Sortase_E"/>
</dbReference>
<reference evidence="2 3" key="1">
    <citation type="journal article" date="2016" name="Environ. Microbiol.">
        <title>Genomic resolution of a cold subsurface aquifer community provides metabolic insights for novel microbes adapted to high CO concentrations.</title>
        <authorList>
            <person name="Probst A.J."/>
            <person name="Castelle C.J."/>
            <person name="Singh A."/>
            <person name="Brown C.T."/>
            <person name="Anantharaman K."/>
            <person name="Sharon I."/>
            <person name="Hug L.A."/>
            <person name="Burstein D."/>
            <person name="Emerson J.B."/>
            <person name="Thomas B.C."/>
            <person name="Banfield J.F."/>
        </authorList>
    </citation>
    <scope>NUCLEOTIDE SEQUENCE [LARGE SCALE GENOMIC DNA]</scope>
    <source>
        <strain evidence="2">CG2_30_44_31</strain>
    </source>
</reference>
<accession>A0A1J5B0Y5</accession>
<organism evidence="2 3">
    <name type="scientific">Candidatus Beckwithbacteria bacterium CG2_30_44_31</name>
    <dbReference type="NCBI Taxonomy" id="1805035"/>
    <lineage>
        <taxon>Bacteria</taxon>
        <taxon>Candidatus Beckwithiibacteriota</taxon>
    </lineage>
</organism>
<gene>
    <name evidence="2" type="ORF">AUK18_00075</name>
</gene>
<dbReference type="Pfam" id="PF04203">
    <property type="entry name" value="Sortase"/>
    <property type="match status" value="1"/>
</dbReference>
<dbReference type="NCBIfam" id="TIGR01076">
    <property type="entry name" value="sortase_fam"/>
    <property type="match status" value="1"/>
</dbReference>
<evidence type="ECO:0000313" key="2">
    <source>
        <dbReference type="EMBL" id="OIP04449.1"/>
    </source>
</evidence>
<name>A0A1J5B0Y5_9BACT</name>
<dbReference type="AlphaFoldDB" id="A0A1J5B0Y5"/>
<evidence type="ECO:0000313" key="3">
    <source>
        <dbReference type="Proteomes" id="UP000183605"/>
    </source>
</evidence>
<evidence type="ECO:0000256" key="1">
    <source>
        <dbReference type="ARBA" id="ARBA00022801"/>
    </source>
</evidence>
<comment type="caution">
    <text evidence="2">The sequence shown here is derived from an EMBL/GenBank/DDBJ whole genome shotgun (WGS) entry which is preliminary data.</text>
</comment>